<dbReference type="Pfam" id="PF25474">
    <property type="entry name" value="TPR_TmcB"/>
    <property type="match status" value="1"/>
</dbReference>
<feature type="region of interest" description="Disordered" evidence="5">
    <location>
        <begin position="921"/>
        <end position="952"/>
    </location>
</feature>
<dbReference type="EMBL" id="CAJJDN010000083">
    <property type="protein sequence ID" value="CAD8105004.1"/>
    <property type="molecule type" value="Genomic_DNA"/>
</dbReference>
<feature type="transmembrane region" description="Helical" evidence="6">
    <location>
        <begin position="172"/>
        <end position="194"/>
    </location>
</feature>
<dbReference type="FunFam" id="3.30.450.20:FF:000060">
    <property type="entry name" value="Sensor protein FixL"/>
    <property type="match status" value="1"/>
</dbReference>
<dbReference type="GO" id="GO:0005524">
    <property type="term" value="F:ATP binding"/>
    <property type="evidence" value="ECO:0007669"/>
    <property type="project" value="UniProtKB-KW"/>
</dbReference>
<feature type="transmembrane region" description="Helical" evidence="6">
    <location>
        <begin position="54"/>
        <end position="74"/>
    </location>
</feature>
<name>A0A8S1PQ57_9CILI</name>
<feature type="transmembrane region" description="Helical" evidence="6">
    <location>
        <begin position="133"/>
        <end position="160"/>
    </location>
</feature>
<reference evidence="8" key="1">
    <citation type="submission" date="2021-01" db="EMBL/GenBank/DDBJ databases">
        <authorList>
            <consortium name="Genoscope - CEA"/>
            <person name="William W."/>
        </authorList>
    </citation>
    <scope>NUCLEOTIDE SEQUENCE</scope>
</reference>
<dbReference type="PANTHER" id="PTHR31600">
    <property type="entry name" value="TINY MACROCYSTS PROTEIN B-RELATED"/>
    <property type="match status" value="1"/>
</dbReference>
<feature type="region of interest" description="Disordered" evidence="5">
    <location>
        <begin position="1308"/>
        <end position="1346"/>
    </location>
</feature>
<feature type="transmembrane region" description="Helical" evidence="6">
    <location>
        <begin position="266"/>
        <end position="293"/>
    </location>
</feature>
<keyword evidence="1" id="KW-0808">Transferase</keyword>
<evidence type="ECO:0000256" key="3">
    <source>
        <dbReference type="ARBA" id="ARBA00022777"/>
    </source>
</evidence>
<organism evidence="8 9">
    <name type="scientific">Paramecium sonneborni</name>
    <dbReference type="NCBI Taxonomy" id="65129"/>
    <lineage>
        <taxon>Eukaryota</taxon>
        <taxon>Sar</taxon>
        <taxon>Alveolata</taxon>
        <taxon>Ciliophora</taxon>
        <taxon>Intramacronucleata</taxon>
        <taxon>Oligohymenophorea</taxon>
        <taxon>Peniculida</taxon>
        <taxon>Parameciidae</taxon>
        <taxon>Paramecium</taxon>
    </lineage>
</organism>
<keyword evidence="2" id="KW-0547">Nucleotide-binding</keyword>
<evidence type="ECO:0000256" key="4">
    <source>
        <dbReference type="ARBA" id="ARBA00022840"/>
    </source>
</evidence>
<evidence type="ECO:0000313" key="9">
    <source>
        <dbReference type="Proteomes" id="UP000692954"/>
    </source>
</evidence>
<keyword evidence="6" id="KW-0812">Transmembrane</keyword>
<feature type="transmembrane region" description="Helical" evidence="6">
    <location>
        <begin position="978"/>
        <end position="998"/>
    </location>
</feature>
<comment type="caution">
    <text evidence="8">The sequence shown here is derived from an EMBL/GenBank/DDBJ whole genome shotgun (WGS) entry which is preliminary data.</text>
</comment>
<sequence length="1641" mass="192764">MNNRKSLFEYSKWDLWVHSLKISIYNLTHNLLLNSVVTVQLYNFLILLETLQMVYYSLHPCFSFLFVTPIFKYFRLILSYFQLNEVLGKGQLEIQLALLYIVFAVQLLMITLIIAILCNLKKQTAFFIYSYRFIAYFGVFFNTVLLIPFTNVYFAILYCVNSNFECYVGTYYIHFVFSFLGLSMHFVQIIYFNLVFQEQNPFSSIPFASPQQSATLIKQTIKFFLPIYTIFDYEGSLDRVFISLLCLSYIYLNIQRFKQPKYYNKWVAYAFQIQEVTLFWITLVSFFTAFINYNKAEDIGFFYMIIGIPLLILVYFHLLHLQNKKVLSLLFRNIERDIEAEIYLMEIIKLIKQRKKTWSRMLLEGKLRLHFKGCQNKECICKALMLDSIKEEEVDQHWYNFLGFLLNQMREKFNKSCRINLLFAFLLNDQLNNHFKALTEMMFAEDNKPSLQEELAMYHYKNIIQQKLKDMEQKTNENKGIDVNGIMVFQNTFIIFLNAVEKTVNYHIEYWRELLEINPDILKLKAVGSKITKKLEQTMIQYQKLQELSSNHIQFLTIYGNFLKEIVNDEDESNRILDRVQILIKQFQNNKIHDQIRLKYGENANTCIITCSANFNNMGVVTNCNNEITRLLQFSKSDIMGININCIMPRIYASHHDQYMIDYIDTSKPKVMDKERILCCINSQQYLVPCSLMIKILPNLDEGIKMVGFLQDYNNQQESNEEWHYILVDGYTQIILGITQSCTQIFGIPQSIMTNNTFKQKFTFDVLFPNIDEHLNMEDGILAYLDTTQLQEDYLQGIGESQSEISVDEDDDQFCEFPNDPLRQSNDTRIQRFLLKPVQVKQQDQVSDTPSPLFNRFQTVDFKKRKNEKLQRYKKYKIKLVLCDELKIGECNLQIIKFMLIKEDEQDEQLLKIESINSKQNQNNQENKISEHLQPVIEDGNSSRSSRTENNQKELKEFKQMISSKTQPRSIIILKRTVWFIMILLLTLSTLIMAYRVIQSNDVKEGVNAINQGYYRHNIISDVVYNARKLQLLYNNTIDDADFTIVKTDLQYWVNQLQQLQYDLINVRLIMENRKGNKIQPQEYTTKFLMSNGQESNQDLLFDDAMMYFITSGSQVENSSNESFVSYQSSGYKNFYFLINNGYYVLRNGSENIANHFYEFYSDLIQEYLIKFLIIMIIGIAFLIISSLVLIPIVSQVHDTNNKVLSLFGIIPVNELKDLVTKCENYLKNFLNEQRDTNKYQKISEAQITQQNIIQTSAHGDQPLITKEGQDKQESNEDDGSKIIQKPQKLLSSGHQSISHVKQLSNLTTDGQPQIPIPVSQGPTKHDLKHSLKIQQQKEEEKDEDQDNLKANKLLNSQGSHKCAVTIQFIFFALLFISYFVLDIILESYFLKETQNIFDHLKNIQDRPLNIKYFMYLSIDQLLQEDITLIQTYRTMFQNRQSENERNISFEIQQSHPQQFDSYFSLLADISFNNLCNYPFTVNQFTLVASTCLEVQAGLLSQGLKTTIASVALNSNDMISKWSLSDKSFDDLTQILKEYYVKLDTIIQYVSNCCYYLTIKYQEATLDYLQYSETIEQIKFSVFLIVMFFVFIFCMTQYQNNLSEQIWETKGLLNMIPLEIIAKYQHLKEQFVGGEILKAVQ</sequence>
<feature type="transmembrane region" description="Helical" evidence="6">
    <location>
        <begin position="94"/>
        <end position="117"/>
    </location>
</feature>
<feature type="compositionally biased region" description="Basic and acidic residues" evidence="5">
    <location>
        <begin position="1324"/>
        <end position="1340"/>
    </location>
</feature>
<proteinExistence type="predicted"/>
<feature type="transmembrane region" description="Helical" evidence="6">
    <location>
        <begin position="1363"/>
        <end position="1382"/>
    </location>
</feature>
<keyword evidence="3" id="KW-0418">Kinase</keyword>
<evidence type="ECO:0000256" key="2">
    <source>
        <dbReference type="ARBA" id="ARBA00022741"/>
    </source>
</evidence>
<evidence type="ECO:0000256" key="5">
    <source>
        <dbReference type="SAM" id="MobiDB-lite"/>
    </source>
</evidence>
<keyword evidence="6" id="KW-1133">Transmembrane helix</keyword>
<accession>A0A8S1PQ57</accession>
<evidence type="ECO:0000256" key="6">
    <source>
        <dbReference type="SAM" id="Phobius"/>
    </source>
</evidence>
<dbReference type="OrthoDB" id="312072at2759"/>
<dbReference type="InterPro" id="IPR057352">
    <property type="entry name" value="TPR_TmcB/C"/>
</dbReference>
<evidence type="ECO:0000259" key="7">
    <source>
        <dbReference type="Pfam" id="PF25474"/>
    </source>
</evidence>
<gene>
    <name evidence="8" type="ORF">PSON_ATCC_30995.1.T0830138</name>
</gene>
<keyword evidence="9" id="KW-1185">Reference proteome</keyword>
<feature type="transmembrane region" description="Helical" evidence="6">
    <location>
        <begin position="1580"/>
        <end position="1598"/>
    </location>
</feature>
<evidence type="ECO:0000313" key="8">
    <source>
        <dbReference type="EMBL" id="CAD8105004.1"/>
    </source>
</evidence>
<keyword evidence="6" id="KW-0472">Membrane</keyword>
<dbReference type="PANTHER" id="PTHR31600:SF2">
    <property type="entry name" value="GAMETE ENRICHED GENE 10 PROTEIN-RELATED"/>
    <property type="match status" value="1"/>
</dbReference>
<protein>
    <recommendedName>
        <fullName evidence="7">TmcB/TmcC TPR repeats domain-containing protein</fullName>
    </recommendedName>
</protein>
<feature type="transmembrane region" description="Helical" evidence="6">
    <location>
        <begin position="299"/>
        <end position="319"/>
    </location>
</feature>
<dbReference type="GO" id="GO:0016301">
    <property type="term" value="F:kinase activity"/>
    <property type="evidence" value="ECO:0007669"/>
    <property type="project" value="UniProtKB-KW"/>
</dbReference>
<dbReference type="Proteomes" id="UP000692954">
    <property type="component" value="Unassembled WGS sequence"/>
</dbReference>
<evidence type="ECO:0000256" key="1">
    <source>
        <dbReference type="ARBA" id="ARBA00022679"/>
    </source>
</evidence>
<keyword evidence="4" id="KW-0067">ATP-binding</keyword>
<dbReference type="InterPro" id="IPR052994">
    <property type="entry name" value="Tiny_macrocysts_regulators"/>
</dbReference>
<feature type="domain" description="TmcB/TmcC TPR repeats" evidence="7">
    <location>
        <begin position="469"/>
        <end position="579"/>
    </location>
</feature>
<feature type="transmembrane region" description="Helical" evidence="6">
    <location>
        <begin position="236"/>
        <end position="254"/>
    </location>
</feature>
<feature type="transmembrane region" description="Helical" evidence="6">
    <location>
        <begin position="1168"/>
        <end position="1194"/>
    </location>
</feature>